<organism evidence="3 4">
    <name type="scientific">Oleoguttula mirabilis</name>
    <dbReference type="NCBI Taxonomy" id="1507867"/>
    <lineage>
        <taxon>Eukaryota</taxon>
        <taxon>Fungi</taxon>
        <taxon>Dikarya</taxon>
        <taxon>Ascomycota</taxon>
        <taxon>Pezizomycotina</taxon>
        <taxon>Dothideomycetes</taxon>
        <taxon>Dothideomycetidae</taxon>
        <taxon>Mycosphaerellales</taxon>
        <taxon>Teratosphaeriaceae</taxon>
        <taxon>Oleoguttula</taxon>
    </lineage>
</organism>
<evidence type="ECO:0000313" key="4">
    <source>
        <dbReference type="Proteomes" id="UP001324427"/>
    </source>
</evidence>
<dbReference type="EMBL" id="JAVFHQ010000024">
    <property type="protein sequence ID" value="KAK4544544.1"/>
    <property type="molecule type" value="Genomic_DNA"/>
</dbReference>
<accession>A0AAV9JHH8</accession>
<dbReference type="InterPro" id="IPR046539">
    <property type="entry name" value="DUF6604"/>
</dbReference>
<name>A0AAV9JHH8_9PEZI</name>
<dbReference type="AlphaFoldDB" id="A0AAV9JHH8"/>
<keyword evidence="4" id="KW-1185">Reference proteome</keyword>
<reference evidence="3 4" key="1">
    <citation type="submission" date="2021-11" db="EMBL/GenBank/DDBJ databases">
        <title>Black yeast isolated from Biological Soil Crust.</title>
        <authorList>
            <person name="Kurbessoian T."/>
        </authorList>
    </citation>
    <scope>NUCLEOTIDE SEQUENCE [LARGE SCALE GENOMIC DNA]</scope>
    <source>
        <strain evidence="3 4">CCFEE 5522</strain>
    </source>
</reference>
<evidence type="ECO:0000256" key="1">
    <source>
        <dbReference type="SAM" id="MobiDB-lite"/>
    </source>
</evidence>
<feature type="region of interest" description="Disordered" evidence="1">
    <location>
        <begin position="36"/>
        <end position="58"/>
    </location>
</feature>
<dbReference type="PANTHER" id="PTHR38795:SF1">
    <property type="entry name" value="DUF6604 DOMAIN-CONTAINING PROTEIN"/>
    <property type="match status" value="1"/>
</dbReference>
<comment type="caution">
    <text evidence="3">The sequence shown here is derived from an EMBL/GenBank/DDBJ whole genome shotgun (WGS) entry which is preliminary data.</text>
</comment>
<evidence type="ECO:0000313" key="3">
    <source>
        <dbReference type="EMBL" id="KAK4544544.1"/>
    </source>
</evidence>
<evidence type="ECO:0000259" key="2">
    <source>
        <dbReference type="Pfam" id="PF20253"/>
    </source>
</evidence>
<dbReference type="Pfam" id="PF20253">
    <property type="entry name" value="DUF6604"/>
    <property type="match status" value="2"/>
</dbReference>
<gene>
    <name evidence="3" type="ORF">LTR36_004116</name>
</gene>
<proteinExistence type="predicted"/>
<dbReference type="Proteomes" id="UP001324427">
    <property type="component" value="Unassembled WGS sequence"/>
</dbReference>
<feature type="domain" description="DUF6604" evidence="2">
    <location>
        <begin position="11"/>
        <end position="77"/>
    </location>
</feature>
<feature type="domain" description="DUF6604" evidence="2">
    <location>
        <begin position="81"/>
        <end position="219"/>
    </location>
</feature>
<sequence>MLPDWLTGSYQRYKADTHAFTNWLSNNAVDTGFEMPDASAGASSHATANKKRKSNEAPAVQVTVRQLLEQAKHLARQQPLVLSSNRGHQHFIDNMKFMLVVLEPNKTLDDGGATDAHKSTSAANRFELLDVEDVDDETMNNMPHANLLKMAGLQIDGKRRVSSTKSDWIFQAFCTFHDFNEIRQYLKELWQQHRDGKIDLVVASTVTETAFHLMECLEELTLRPVIDGKQWDPVDVALRFFRFVSYTRGHLSATADTIGPMWDLSQWLCLWMKPKLEFLAGAMPTKEAFPGYASYDLAADRSRMSVEARYRQDETTLAYIASGMADMAWFRNDYTLLVQDRISRAFHDAARTGPVGSINIQSLWLMFGMQSLIDTHNILQAKVAMPYKRLRVTAKLSKAMRLSYGAFLQSEEISRIGIESWTKDDDNDLRGLTFLVHNVESDELGELQRQYARARKASGKHAPLPVIDAPFAQNPVLCGLNILAIQLDNQQTGIQSADLRWSVVEVAHLYNALRAQGSLTGLWPSMEKLIQVHTPEYIFHGGRPTNLRDCHAKARLGKGLPADMSLPTSSVRGKVLKKTRATRKLGDSIRPLSNSLRLWLLPEVEERQSVTGQDGPQSAGLLVALLEQHIDTPGHKKRVVPGGDEKMPQLALLDFLRSRLTEELPGLSINYFALNEKCIRILLLLRAKFVSAFRVAGFKDHEQELRSLPHIAEDVLLFCLADPEALRRVAAIVQEELSRKKEAATLPAPSSDGRWLATAVRVRDIVARSTGM</sequence>
<protein>
    <recommendedName>
        <fullName evidence="2">DUF6604 domain-containing protein</fullName>
    </recommendedName>
</protein>
<dbReference type="PANTHER" id="PTHR38795">
    <property type="entry name" value="DUF6604 DOMAIN-CONTAINING PROTEIN"/>
    <property type="match status" value="1"/>
</dbReference>